<name>A0A3A9HYC6_AERVE</name>
<evidence type="ECO:0000313" key="2">
    <source>
        <dbReference type="Proteomes" id="UP000281725"/>
    </source>
</evidence>
<dbReference type="GO" id="GO:0016740">
    <property type="term" value="F:transferase activity"/>
    <property type="evidence" value="ECO:0007669"/>
    <property type="project" value="UniProtKB-KW"/>
</dbReference>
<keyword evidence="1" id="KW-0808">Transferase</keyword>
<gene>
    <name evidence="1" type="ORF">D6R50_24425</name>
</gene>
<dbReference type="Gene3D" id="1.20.120.330">
    <property type="entry name" value="Nucleotidyltransferases domain 2"/>
    <property type="match status" value="1"/>
</dbReference>
<dbReference type="EMBL" id="RAWX01000010">
    <property type="protein sequence ID" value="RKJ83735.1"/>
    <property type="molecule type" value="Genomic_DNA"/>
</dbReference>
<dbReference type="SUPFAM" id="SSF81593">
    <property type="entry name" value="Nucleotidyltransferase substrate binding subunit/domain"/>
    <property type="match status" value="1"/>
</dbReference>
<comment type="caution">
    <text evidence="1">The sequence shown here is derived from an EMBL/GenBank/DDBJ whole genome shotgun (WGS) entry which is preliminary data.</text>
</comment>
<dbReference type="InterPro" id="IPR010235">
    <property type="entry name" value="HepT"/>
</dbReference>
<sequence length="140" mass="16102">MIDYDKLQKSLKHLEMQYRNYSNSQHRPELSELDREGIAESTIQRFETCYDALWKLLKRYLISELGLPDVPNSPKPIFRLGGENLLFVSPVEQWLRYADARIGTAHDYDGEKATLCLALVPGFIADAIALYQTMSGCTWE</sequence>
<accession>A0A3A9HYC6</accession>
<evidence type="ECO:0000313" key="1">
    <source>
        <dbReference type="EMBL" id="RKJ83735.1"/>
    </source>
</evidence>
<organism evidence="1 2">
    <name type="scientific">Aeromonas veronii</name>
    <dbReference type="NCBI Taxonomy" id="654"/>
    <lineage>
        <taxon>Bacteria</taxon>
        <taxon>Pseudomonadati</taxon>
        <taxon>Pseudomonadota</taxon>
        <taxon>Gammaproteobacteria</taxon>
        <taxon>Aeromonadales</taxon>
        <taxon>Aeromonadaceae</taxon>
        <taxon>Aeromonas</taxon>
    </lineage>
</organism>
<dbReference type="Pfam" id="PF08780">
    <property type="entry name" value="NTase_sub_bind"/>
    <property type="match status" value="1"/>
</dbReference>
<protein>
    <submittedName>
        <fullName evidence="1">Nucleotidyltransferase</fullName>
    </submittedName>
</protein>
<dbReference type="Proteomes" id="UP000281725">
    <property type="component" value="Unassembled WGS sequence"/>
</dbReference>
<dbReference type="AlphaFoldDB" id="A0A3A9HYC6"/>
<proteinExistence type="predicted"/>
<dbReference type="RefSeq" id="WP_024945157.1">
    <property type="nucleotide sequence ID" value="NZ_RAWX01000010.1"/>
</dbReference>
<reference evidence="1 2" key="1">
    <citation type="submission" date="2018-09" db="EMBL/GenBank/DDBJ databases">
        <title>Genome sequencing of Aeromonas veronii MS-17-88.</title>
        <authorList>
            <person name="Tekedar H.C."/>
            <person name="Arick M.A."/>
            <person name="Hsu C.-Y."/>
            <person name="Thrash A."/>
            <person name="Karsi A."/>
            <person name="Lawrence M.L."/>
            <person name="Abdelhamed H."/>
        </authorList>
    </citation>
    <scope>NUCLEOTIDE SEQUENCE [LARGE SCALE GENOMIC DNA]</scope>
    <source>
        <strain evidence="1 2">MS 17-88</strain>
    </source>
</reference>